<name>A0A382GLL1_9ZZZZ</name>
<proteinExistence type="predicted"/>
<organism evidence="1">
    <name type="scientific">marine metagenome</name>
    <dbReference type="NCBI Taxonomy" id="408172"/>
    <lineage>
        <taxon>unclassified sequences</taxon>
        <taxon>metagenomes</taxon>
        <taxon>ecological metagenomes</taxon>
    </lineage>
</organism>
<feature type="non-terminal residue" evidence="1">
    <location>
        <position position="1"/>
    </location>
</feature>
<evidence type="ECO:0000313" key="1">
    <source>
        <dbReference type="EMBL" id="SVB75517.1"/>
    </source>
</evidence>
<reference evidence="1" key="1">
    <citation type="submission" date="2018-05" db="EMBL/GenBank/DDBJ databases">
        <authorList>
            <person name="Lanie J.A."/>
            <person name="Ng W.-L."/>
            <person name="Kazmierczak K.M."/>
            <person name="Andrzejewski T.M."/>
            <person name="Davidsen T.M."/>
            <person name="Wayne K.J."/>
            <person name="Tettelin H."/>
            <person name="Glass J.I."/>
            <person name="Rusch D."/>
            <person name="Podicherti R."/>
            <person name="Tsui H.-C.T."/>
            <person name="Winkler M.E."/>
        </authorList>
    </citation>
    <scope>NUCLEOTIDE SEQUENCE</scope>
</reference>
<sequence>KRFYFFRQINHLVAQINLTWLTKVGY</sequence>
<accession>A0A382GLL1</accession>
<feature type="non-terminal residue" evidence="1">
    <location>
        <position position="26"/>
    </location>
</feature>
<protein>
    <submittedName>
        <fullName evidence="1">Uncharacterized protein</fullName>
    </submittedName>
</protein>
<dbReference type="AlphaFoldDB" id="A0A382GLL1"/>
<dbReference type="EMBL" id="UINC01055997">
    <property type="protein sequence ID" value="SVB75517.1"/>
    <property type="molecule type" value="Genomic_DNA"/>
</dbReference>
<gene>
    <name evidence="1" type="ORF">METZ01_LOCUS228371</name>
</gene>